<evidence type="ECO:0000313" key="1">
    <source>
        <dbReference type="Proteomes" id="UP000887577"/>
    </source>
</evidence>
<protein>
    <submittedName>
        <fullName evidence="2">Uncharacterized protein</fullName>
    </submittedName>
</protein>
<dbReference type="WBParaSite" id="PSU_v2.g1552.t1">
    <property type="protein sequence ID" value="PSU_v2.g1552.t1"/>
    <property type="gene ID" value="PSU_v2.g1552"/>
</dbReference>
<reference evidence="2" key="1">
    <citation type="submission" date="2022-11" db="UniProtKB">
        <authorList>
            <consortium name="WormBaseParasite"/>
        </authorList>
    </citation>
    <scope>IDENTIFICATION</scope>
</reference>
<dbReference type="Proteomes" id="UP000887577">
    <property type="component" value="Unplaced"/>
</dbReference>
<sequence length="75" mass="8163">MTAASQNSGDPFYVVTYYKQTCNSDANLNKAMEVLTDKTAQTRLRGVVTNIVNTMPTQIQSIALALIDQSFSGES</sequence>
<dbReference type="AlphaFoldDB" id="A0A914Y5P4"/>
<keyword evidence="1" id="KW-1185">Reference proteome</keyword>
<proteinExistence type="predicted"/>
<evidence type="ECO:0000313" key="2">
    <source>
        <dbReference type="WBParaSite" id="PSU_v2.g1552.t1"/>
    </source>
</evidence>
<organism evidence="1 2">
    <name type="scientific">Panagrolaimus superbus</name>
    <dbReference type="NCBI Taxonomy" id="310955"/>
    <lineage>
        <taxon>Eukaryota</taxon>
        <taxon>Metazoa</taxon>
        <taxon>Ecdysozoa</taxon>
        <taxon>Nematoda</taxon>
        <taxon>Chromadorea</taxon>
        <taxon>Rhabditida</taxon>
        <taxon>Tylenchina</taxon>
        <taxon>Panagrolaimomorpha</taxon>
        <taxon>Panagrolaimoidea</taxon>
        <taxon>Panagrolaimidae</taxon>
        <taxon>Panagrolaimus</taxon>
    </lineage>
</organism>
<name>A0A914Y5P4_9BILA</name>
<accession>A0A914Y5P4</accession>